<dbReference type="EMBL" id="UGSB01000002">
    <property type="protein sequence ID" value="SUB29819.1"/>
    <property type="molecule type" value="Genomic_DNA"/>
</dbReference>
<name>A0A379B082_9BURK</name>
<accession>A0A379B082</accession>
<evidence type="ECO:0000313" key="1">
    <source>
        <dbReference type="EMBL" id="SUB29819.1"/>
    </source>
</evidence>
<organism evidence="1 2">
    <name type="scientific">Oligella ureolytica</name>
    <dbReference type="NCBI Taxonomy" id="90244"/>
    <lineage>
        <taxon>Bacteria</taxon>
        <taxon>Pseudomonadati</taxon>
        <taxon>Pseudomonadota</taxon>
        <taxon>Betaproteobacteria</taxon>
        <taxon>Burkholderiales</taxon>
        <taxon>Alcaligenaceae</taxon>
        <taxon>Oligella</taxon>
    </lineage>
</organism>
<dbReference type="AlphaFoldDB" id="A0A379B082"/>
<protein>
    <submittedName>
        <fullName evidence="1">Uncharacterized protein</fullName>
    </submittedName>
</protein>
<evidence type="ECO:0000313" key="2">
    <source>
        <dbReference type="Proteomes" id="UP000254603"/>
    </source>
</evidence>
<reference evidence="1 2" key="1">
    <citation type="submission" date="2018-06" db="EMBL/GenBank/DDBJ databases">
        <authorList>
            <consortium name="Pathogen Informatics"/>
            <person name="Doyle S."/>
        </authorList>
    </citation>
    <scope>NUCLEOTIDE SEQUENCE [LARGE SCALE GENOMIC DNA]</scope>
    <source>
        <strain evidence="1 2">NCTC11997</strain>
    </source>
</reference>
<dbReference type="Proteomes" id="UP000254603">
    <property type="component" value="Unassembled WGS sequence"/>
</dbReference>
<sequence length="59" mass="6303">MRETGACVLLMAKPKAVGPCPEGTSSPVIYISRVARKACVSTQSVVHMPRSDGTERSKQ</sequence>
<gene>
    <name evidence="1" type="ORF">NCTC11997_02750</name>
</gene>
<dbReference type="STRING" id="1122619.GCA_000373745_01655"/>
<proteinExistence type="predicted"/>